<keyword evidence="2" id="KW-0812">Transmembrane</keyword>
<dbReference type="RefSeq" id="WP_232398678.1">
    <property type="nucleotide sequence ID" value="NZ_CP102173.1"/>
</dbReference>
<reference evidence="3 4" key="1">
    <citation type="submission" date="2022-08" db="EMBL/GenBank/DDBJ databases">
        <title>novel species in genus Aeromicrobium.</title>
        <authorList>
            <person name="Ye L."/>
        </authorList>
    </citation>
    <scope>NUCLEOTIDE SEQUENCE [LARGE SCALE GENOMIC DNA]</scope>
    <source>
        <strain evidence="4">zg-Y1379</strain>
    </source>
</reference>
<name>A0ABY5MC86_9ACTN</name>
<keyword evidence="4" id="KW-1185">Reference proteome</keyword>
<keyword evidence="2" id="KW-1133">Transmembrane helix</keyword>
<evidence type="ECO:0000256" key="1">
    <source>
        <dbReference type="SAM" id="MobiDB-lite"/>
    </source>
</evidence>
<protein>
    <submittedName>
        <fullName evidence="3">CDP-glycerol glycerophosphotransferase family protein</fullName>
    </submittedName>
</protein>
<dbReference type="Proteomes" id="UP001316184">
    <property type="component" value="Chromosome"/>
</dbReference>
<keyword evidence="2" id="KW-0472">Membrane</keyword>
<dbReference type="Pfam" id="PF04464">
    <property type="entry name" value="Glyphos_transf"/>
    <property type="match status" value="1"/>
</dbReference>
<feature type="transmembrane region" description="Helical" evidence="2">
    <location>
        <begin position="171"/>
        <end position="192"/>
    </location>
</feature>
<evidence type="ECO:0000256" key="2">
    <source>
        <dbReference type="SAM" id="Phobius"/>
    </source>
</evidence>
<sequence length="606" mass="65716">MLSPARAVQAALTRLGGSQGLAAFAAAVGGLLLSIVCAVLGLQIAALVLLLVSVVGEAFFERHRSAATMLLTQGSFGIPMRFALRLVVGLVTIDWIDSVHAWRALVAVGVVEVVLLCARALHDTYREIGPLKPMRTRNVPGSPRIDDAPPRRAVEVVASQLLALAPALLGAPWWLVVLLGAIAHGLLVRASVPDMLASWRMRQQKRATGFTGPLRQVQDFLDEYRPEVIVHLSGPDTAAYQINTWLEALESLDRRVFIVLRDPPLFSKMAQTSIPSLELRDPGELLMLDFRAAKIALYPSNTGNNIHLLRLPTLMSAFIGHGDSDKSASNNPFSRAYDELWVAGEAGADRYRRSGLGIHEDQYRFVGRPQVHAISREPALGDDPVPTVLYAPTWEGVNHEQEYSSVSAVGVKVVEALLAADPPVRVVFKAHPFTGQRDAKYRFVLARIAGLINDAAARTGIDHKVVKGGSINEWFNRATALVTDISSVVSDFLASEKPYAVFNHADLDDESFHAQYPSTAAGTMIGRDGSGIQDFIDVVTRTSPDRHAEARAELATYLLGPPAHRSLEFFQAAIDAMIARSEADRAAYRDGTPTSESPVTDDASAL</sequence>
<dbReference type="InterPro" id="IPR043148">
    <property type="entry name" value="TagF_C"/>
</dbReference>
<dbReference type="EMBL" id="CP102173">
    <property type="protein sequence ID" value="UUP14799.1"/>
    <property type="molecule type" value="Genomic_DNA"/>
</dbReference>
<feature type="region of interest" description="Disordered" evidence="1">
    <location>
        <begin position="586"/>
        <end position="606"/>
    </location>
</feature>
<feature type="transmembrane region" description="Helical" evidence="2">
    <location>
        <begin position="21"/>
        <end position="54"/>
    </location>
</feature>
<dbReference type="Gene3D" id="3.40.50.12580">
    <property type="match status" value="1"/>
</dbReference>
<gene>
    <name evidence="3" type="ORF">NQV15_05675</name>
</gene>
<accession>A0ABY5MC86</accession>
<evidence type="ECO:0000313" key="3">
    <source>
        <dbReference type="EMBL" id="UUP14799.1"/>
    </source>
</evidence>
<proteinExistence type="predicted"/>
<dbReference type="InterPro" id="IPR007554">
    <property type="entry name" value="Glycerophosphate_synth"/>
</dbReference>
<dbReference type="SUPFAM" id="SSF53756">
    <property type="entry name" value="UDP-Glycosyltransferase/glycogen phosphorylase"/>
    <property type="match status" value="1"/>
</dbReference>
<evidence type="ECO:0000313" key="4">
    <source>
        <dbReference type="Proteomes" id="UP001316184"/>
    </source>
</evidence>
<organism evidence="3 4">
    <name type="scientific">Aeromicrobium wangtongii</name>
    <dbReference type="NCBI Taxonomy" id="2969247"/>
    <lineage>
        <taxon>Bacteria</taxon>
        <taxon>Bacillati</taxon>
        <taxon>Actinomycetota</taxon>
        <taxon>Actinomycetes</taxon>
        <taxon>Propionibacteriales</taxon>
        <taxon>Nocardioidaceae</taxon>
        <taxon>Aeromicrobium</taxon>
    </lineage>
</organism>